<sequence>MGVCGKAALSRACRDLDLRPRQPIPQTRAASTGTCWISRSYLHMALIHPQRPVFWGRFRPHPNRRIQPTLTRESKASLLVHHWLGGLLKSFYILPWRFCFKHRKKCDTPRTAATTGPRTCTNASKHGASYSAHPSTAHIYSISLAVVLQSRQR</sequence>
<reference evidence="1" key="2">
    <citation type="submission" date="2023-06" db="EMBL/GenBank/DDBJ databases">
        <authorList>
            <consortium name="Lawrence Berkeley National Laboratory"/>
            <person name="Mondo S.J."/>
            <person name="Hensen N."/>
            <person name="Bonometti L."/>
            <person name="Westerberg I."/>
            <person name="Brannstrom I.O."/>
            <person name="Guillou S."/>
            <person name="Cros-Aarteil S."/>
            <person name="Calhoun S."/>
            <person name="Haridas S."/>
            <person name="Kuo A."/>
            <person name="Pangilinan J."/>
            <person name="Riley R."/>
            <person name="Labutti K."/>
            <person name="Andreopoulos B."/>
            <person name="Lipzen A."/>
            <person name="Chen C."/>
            <person name="Yanf M."/>
            <person name="Daum C."/>
            <person name="Ng V."/>
            <person name="Clum A."/>
            <person name="Steindorff A."/>
            <person name="Ohm R."/>
            <person name="Martin F."/>
            <person name="Silar P."/>
            <person name="Natvig D."/>
            <person name="Lalanne C."/>
            <person name="Gautier V."/>
            <person name="Ament-Velasquez S.L."/>
            <person name="Kruys A."/>
            <person name="Hutchinson M.I."/>
            <person name="Powell A.J."/>
            <person name="Barry K."/>
            <person name="Miller A.N."/>
            <person name="Grigoriev I.V."/>
            <person name="Debuchy R."/>
            <person name="Gladieux P."/>
            <person name="Thoren M.H."/>
            <person name="Johannesson H."/>
        </authorList>
    </citation>
    <scope>NUCLEOTIDE SEQUENCE</scope>
    <source>
        <strain evidence="1">CBS 333.67</strain>
    </source>
</reference>
<gene>
    <name evidence="1" type="ORF">B0T15DRAFT_193917</name>
</gene>
<protein>
    <submittedName>
        <fullName evidence="1">Uncharacterized protein</fullName>
    </submittedName>
</protein>
<dbReference type="Proteomes" id="UP001273166">
    <property type="component" value="Unassembled WGS sequence"/>
</dbReference>
<dbReference type="RefSeq" id="XP_062721111.1">
    <property type="nucleotide sequence ID" value="XM_062862483.1"/>
</dbReference>
<organism evidence="1 2">
    <name type="scientific">Chaetomium strumarium</name>
    <dbReference type="NCBI Taxonomy" id="1170767"/>
    <lineage>
        <taxon>Eukaryota</taxon>
        <taxon>Fungi</taxon>
        <taxon>Dikarya</taxon>
        <taxon>Ascomycota</taxon>
        <taxon>Pezizomycotina</taxon>
        <taxon>Sordariomycetes</taxon>
        <taxon>Sordariomycetidae</taxon>
        <taxon>Sordariales</taxon>
        <taxon>Chaetomiaceae</taxon>
        <taxon>Chaetomium</taxon>
    </lineage>
</organism>
<accession>A0AAJ0GSK3</accession>
<name>A0AAJ0GSK3_9PEZI</name>
<dbReference type="GeneID" id="87881312"/>
<proteinExistence type="predicted"/>
<reference evidence="1" key="1">
    <citation type="journal article" date="2023" name="Mol. Phylogenet. Evol.">
        <title>Genome-scale phylogeny and comparative genomics of the fungal order Sordariales.</title>
        <authorList>
            <person name="Hensen N."/>
            <person name="Bonometti L."/>
            <person name="Westerberg I."/>
            <person name="Brannstrom I.O."/>
            <person name="Guillou S."/>
            <person name="Cros-Aarteil S."/>
            <person name="Calhoun S."/>
            <person name="Haridas S."/>
            <person name="Kuo A."/>
            <person name="Mondo S."/>
            <person name="Pangilinan J."/>
            <person name="Riley R."/>
            <person name="LaButti K."/>
            <person name="Andreopoulos B."/>
            <person name="Lipzen A."/>
            <person name="Chen C."/>
            <person name="Yan M."/>
            <person name="Daum C."/>
            <person name="Ng V."/>
            <person name="Clum A."/>
            <person name="Steindorff A."/>
            <person name="Ohm R.A."/>
            <person name="Martin F."/>
            <person name="Silar P."/>
            <person name="Natvig D.O."/>
            <person name="Lalanne C."/>
            <person name="Gautier V."/>
            <person name="Ament-Velasquez S.L."/>
            <person name="Kruys A."/>
            <person name="Hutchinson M.I."/>
            <person name="Powell A.J."/>
            <person name="Barry K."/>
            <person name="Miller A.N."/>
            <person name="Grigoriev I.V."/>
            <person name="Debuchy R."/>
            <person name="Gladieux P."/>
            <person name="Hiltunen Thoren M."/>
            <person name="Johannesson H."/>
        </authorList>
    </citation>
    <scope>NUCLEOTIDE SEQUENCE</scope>
    <source>
        <strain evidence="1">CBS 333.67</strain>
    </source>
</reference>
<dbReference type="EMBL" id="JAUDZG010000004">
    <property type="protein sequence ID" value="KAK3305331.1"/>
    <property type="molecule type" value="Genomic_DNA"/>
</dbReference>
<evidence type="ECO:0000313" key="1">
    <source>
        <dbReference type="EMBL" id="KAK3305331.1"/>
    </source>
</evidence>
<keyword evidence="2" id="KW-1185">Reference proteome</keyword>
<dbReference type="AlphaFoldDB" id="A0AAJ0GSK3"/>
<evidence type="ECO:0000313" key="2">
    <source>
        <dbReference type="Proteomes" id="UP001273166"/>
    </source>
</evidence>
<comment type="caution">
    <text evidence="1">The sequence shown here is derived from an EMBL/GenBank/DDBJ whole genome shotgun (WGS) entry which is preliminary data.</text>
</comment>